<dbReference type="InterPro" id="IPR031804">
    <property type="entry name" value="DUF4743"/>
</dbReference>
<dbReference type="Pfam" id="PF19037">
    <property type="entry name" value="Fuz_longin_2"/>
    <property type="match status" value="1"/>
</dbReference>
<dbReference type="GO" id="GO:0006623">
    <property type="term" value="P:protein targeting to vacuole"/>
    <property type="evidence" value="ECO:0007669"/>
    <property type="project" value="UniProtKB-UniRule"/>
</dbReference>
<reference evidence="6" key="1">
    <citation type="submission" date="2025-08" db="UniProtKB">
        <authorList>
            <consortium name="RefSeq"/>
        </authorList>
    </citation>
    <scope>IDENTIFICATION</scope>
</reference>
<dbReference type="InterPro" id="IPR000086">
    <property type="entry name" value="NUDIX_hydrolase_dom"/>
</dbReference>
<evidence type="ECO:0000256" key="3">
    <source>
        <dbReference type="SAM" id="MobiDB-lite"/>
    </source>
</evidence>
<dbReference type="InterPro" id="IPR043971">
    <property type="entry name" value="FUZ/MON1/HPS1_longin_2"/>
</dbReference>
<dbReference type="Pfam" id="PF15916">
    <property type="entry name" value="DUF4743"/>
    <property type="match status" value="1"/>
</dbReference>
<evidence type="ECO:0000259" key="4">
    <source>
        <dbReference type="PROSITE" id="PS51462"/>
    </source>
</evidence>
<dbReference type="FunFam" id="3.90.79.10:FF:000019">
    <property type="entry name" value="Thiamin pyrophosphokinase, putative"/>
    <property type="match status" value="1"/>
</dbReference>
<sequence length="806" mass="91424">MAVSDKKPMSRLMKLANKFNCFYLSGFHAGECRAFVVDGQQVGLVRPDVMKEILNYPQVFQVQPEYVQLNPAFRDYAERSAHVDEVLREWKAGGKFITLRGWRDECHEVRAQFNTISLLKMDRSATCLFGIRKYGVDINGYVMDPVKGLSIWLQKRSPNKQTWPAYWDSMVSGGLTVGYGINETAIKEAFEEAGIPNNLIAKLKSAGCVSFFFESERGLFPNTEFVYDLELPSDFIPSNSDGEVETFELLPVSECLERILSPHFKTTSVPVALDFLIRHGYITAENEMAAKEPDAIDDGIAEPGIEPGASTETMLVTTDSFDEYEQEMSSSIDDRQMKESTTSTISEIQEDARDIPTTPTTTSPREPEKTLPLDDSEMDDVTHRLSQSSLDGDPLHCKAWLAQRKHIFILSQAGKPIYSRYCSEDKLVTLMGVMQALVSFVQDGSDMIRSVHAGNTNFVFVVKGPLILVAVSKTLESVPQLTLQLTYVYNQIISVLTQSQLNRVYDQRRNFDLRRLLTGSERLIDHLLNFMDREPAFFLGAIKCLPLLPSMRSSITQTIIQTCAKIKNLVFAILLANNQLVTLVRMNKFFLHPMDLHIIQNLVDSSESLKTAESWTPICLPKFDPNGYMHGHVSYLAEDCQACLLLLTVDRDVFFVLSEAKQKIVEKLRRTNCLEAINESMNKPTITTADIGLPEMRHVLYKCKSTAQFWSPGFQPPYTTDEEIERLLGLYQCLHHRLHSPNRPLKLIFQQLDKETMLAWVASGFELYVTFEPLVTKPDAIEAVSKLLKWIKKEEERLFILNSPTF</sequence>
<dbReference type="KEGG" id="dqu:106741928"/>
<keyword evidence="5" id="KW-1185">Reference proteome</keyword>
<dbReference type="PANTHER" id="PTHR13027:SF7">
    <property type="entry name" value="VACUOLAR FUSION PROTEIN MON1 HOMOLOG"/>
    <property type="match status" value="1"/>
</dbReference>
<organism evidence="5 6">
    <name type="scientific">Dinoponera quadriceps</name>
    <name type="common">South American ant</name>
    <dbReference type="NCBI Taxonomy" id="609295"/>
    <lineage>
        <taxon>Eukaryota</taxon>
        <taxon>Metazoa</taxon>
        <taxon>Ecdysozoa</taxon>
        <taxon>Arthropoda</taxon>
        <taxon>Hexapoda</taxon>
        <taxon>Insecta</taxon>
        <taxon>Pterygota</taxon>
        <taxon>Neoptera</taxon>
        <taxon>Endopterygota</taxon>
        <taxon>Hymenoptera</taxon>
        <taxon>Apocrita</taxon>
        <taxon>Aculeata</taxon>
        <taxon>Formicoidea</taxon>
        <taxon>Formicidae</taxon>
        <taxon>Ponerinae</taxon>
        <taxon>Ponerini</taxon>
        <taxon>Dinoponera</taxon>
    </lineage>
</organism>
<dbReference type="CDD" id="cd03676">
    <property type="entry name" value="NUDIX_Tnr3_like"/>
    <property type="match status" value="1"/>
</dbReference>
<name>A0A6P3WUT6_DINQU</name>
<dbReference type="InterPro" id="IPR004353">
    <property type="entry name" value="Mon1"/>
</dbReference>
<dbReference type="Gene3D" id="3.90.79.10">
    <property type="entry name" value="Nucleoside Triphosphate Pyrophosphohydrolase"/>
    <property type="match status" value="1"/>
</dbReference>
<dbReference type="Pfam" id="PF19038">
    <property type="entry name" value="Fuz_longin_3"/>
    <property type="match status" value="1"/>
</dbReference>
<evidence type="ECO:0000313" key="5">
    <source>
        <dbReference type="Proteomes" id="UP000515204"/>
    </source>
</evidence>
<dbReference type="GO" id="GO:0032510">
    <property type="term" value="P:endosome to lysosome transport via multivesicular body sorting pathway"/>
    <property type="evidence" value="ECO:0007669"/>
    <property type="project" value="TreeGrafter"/>
</dbReference>
<dbReference type="InterPro" id="IPR015797">
    <property type="entry name" value="NUDIX_hydrolase-like_dom_sf"/>
</dbReference>
<comment type="function">
    <text evidence="2">Plays an important role in membrane trafficking through the secretory apparatus.</text>
</comment>
<dbReference type="Proteomes" id="UP000515204">
    <property type="component" value="Unplaced"/>
</dbReference>
<evidence type="ECO:0000256" key="2">
    <source>
        <dbReference type="RuleBase" id="RU367048"/>
    </source>
</evidence>
<dbReference type="GO" id="GO:0044715">
    <property type="term" value="F:8-oxo-dGDP phosphatase activity"/>
    <property type="evidence" value="ECO:0007669"/>
    <property type="project" value="UniProtKB-ARBA"/>
</dbReference>
<dbReference type="InterPro" id="IPR043970">
    <property type="entry name" value="FUZ/MON1/HPS1_longin_3"/>
</dbReference>
<dbReference type="Pfam" id="PF19036">
    <property type="entry name" value="Fuz_longin_1"/>
    <property type="match status" value="1"/>
</dbReference>
<comment type="similarity">
    <text evidence="1 2">Belongs to the MON1/SAND family.</text>
</comment>
<protein>
    <recommendedName>
        <fullName evidence="2">Vacuolar fusion protein MON1 homolog</fullName>
    </recommendedName>
</protein>
<feature type="region of interest" description="Disordered" evidence="3">
    <location>
        <begin position="327"/>
        <end position="375"/>
    </location>
</feature>
<dbReference type="GO" id="GO:0035658">
    <property type="term" value="C:Mon1-Ccz1 complex"/>
    <property type="evidence" value="ECO:0007669"/>
    <property type="project" value="TreeGrafter"/>
</dbReference>
<dbReference type="Pfam" id="PF00293">
    <property type="entry name" value="NUDIX"/>
    <property type="match status" value="1"/>
</dbReference>
<evidence type="ECO:0000313" key="6">
    <source>
        <dbReference type="RefSeq" id="XP_014469861.1"/>
    </source>
</evidence>
<dbReference type="SUPFAM" id="SSF55811">
    <property type="entry name" value="Nudix"/>
    <property type="match status" value="1"/>
</dbReference>
<feature type="domain" description="Nudix hydrolase" evidence="4">
    <location>
        <begin position="133"/>
        <end position="274"/>
    </location>
</feature>
<dbReference type="PRINTS" id="PR01546">
    <property type="entry name" value="YEAST73DUF"/>
</dbReference>
<dbReference type="GeneID" id="106741928"/>
<dbReference type="OrthoDB" id="272411at2759"/>
<dbReference type="AlphaFoldDB" id="A0A6P3WUT6"/>
<dbReference type="PANTHER" id="PTHR13027">
    <property type="entry name" value="SAND PROTEIN-RELATED"/>
    <property type="match status" value="1"/>
</dbReference>
<dbReference type="InterPro" id="IPR043972">
    <property type="entry name" value="FUZ/MON1/HPS1_longin_1"/>
</dbReference>
<dbReference type="RefSeq" id="XP_014469861.1">
    <property type="nucleotide sequence ID" value="XM_014614375.1"/>
</dbReference>
<evidence type="ECO:0000256" key="1">
    <source>
        <dbReference type="ARBA" id="ARBA00008968"/>
    </source>
</evidence>
<gene>
    <name evidence="6" type="primary">LOC106741928</name>
</gene>
<dbReference type="PROSITE" id="PS51462">
    <property type="entry name" value="NUDIX"/>
    <property type="match status" value="1"/>
</dbReference>
<accession>A0A6P3WUT6</accession>
<proteinExistence type="inferred from homology"/>